<evidence type="ECO:0000256" key="1">
    <source>
        <dbReference type="SAM" id="MobiDB-lite"/>
    </source>
</evidence>
<sequence length="163" mass="18906">MSHVLIGTQSAKPDTLKPQPQSHKKHPPPEEKKPESIRDREERSAIFMNRKHFMGRIVGALRTYLCPHRLSQQTHQVDHLMNGRDPFKTGGRPFYGPSGGENHLVLDAEIITPFCRRIRWPFYGGRSDLFDNSKKRRRKNIVGMSFGCGKKRCREVLKEIFLK</sequence>
<dbReference type="AlphaFoldDB" id="A0AAV6VTJ1"/>
<evidence type="ECO:0000313" key="2">
    <source>
        <dbReference type="EMBL" id="KAG8199430.1"/>
    </source>
</evidence>
<proteinExistence type="predicted"/>
<dbReference type="EMBL" id="JAFNEN010000027">
    <property type="protein sequence ID" value="KAG8199430.1"/>
    <property type="molecule type" value="Genomic_DNA"/>
</dbReference>
<comment type="caution">
    <text evidence="2">The sequence shown here is derived from an EMBL/GenBank/DDBJ whole genome shotgun (WGS) entry which is preliminary data.</text>
</comment>
<organism evidence="2 3">
    <name type="scientific">Oedothorax gibbosus</name>
    <dbReference type="NCBI Taxonomy" id="931172"/>
    <lineage>
        <taxon>Eukaryota</taxon>
        <taxon>Metazoa</taxon>
        <taxon>Ecdysozoa</taxon>
        <taxon>Arthropoda</taxon>
        <taxon>Chelicerata</taxon>
        <taxon>Arachnida</taxon>
        <taxon>Araneae</taxon>
        <taxon>Araneomorphae</taxon>
        <taxon>Entelegynae</taxon>
        <taxon>Araneoidea</taxon>
        <taxon>Linyphiidae</taxon>
        <taxon>Erigoninae</taxon>
        <taxon>Oedothorax</taxon>
    </lineage>
</organism>
<protein>
    <submittedName>
        <fullName evidence="2">Uncharacterized protein</fullName>
    </submittedName>
</protein>
<feature type="region of interest" description="Disordered" evidence="1">
    <location>
        <begin position="1"/>
        <end position="39"/>
    </location>
</feature>
<reference evidence="2 3" key="1">
    <citation type="journal article" date="2022" name="Nat. Ecol. Evol.">
        <title>A masculinizing supergene underlies an exaggerated male reproductive morph in a spider.</title>
        <authorList>
            <person name="Hendrickx F."/>
            <person name="De Corte Z."/>
            <person name="Sonet G."/>
            <person name="Van Belleghem S.M."/>
            <person name="Kostlbacher S."/>
            <person name="Vangestel C."/>
        </authorList>
    </citation>
    <scope>NUCLEOTIDE SEQUENCE [LARGE SCALE GENOMIC DNA]</scope>
    <source>
        <strain evidence="2">W744_W776</strain>
    </source>
</reference>
<evidence type="ECO:0000313" key="3">
    <source>
        <dbReference type="Proteomes" id="UP000827092"/>
    </source>
</evidence>
<keyword evidence="3" id="KW-1185">Reference proteome</keyword>
<accession>A0AAV6VTJ1</accession>
<gene>
    <name evidence="2" type="ORF">JTE90_000298</name>
</gene>
<feature type="compositionally biased region" description="Basic and acidic residues" evidence="1">
    <location>
        <begin position="27"/>
        <end position="39"/>
    </location>
</feature>
<dbReference type="Proteomes" id="UP000827092">
    <property type="component" value="Unassembled WGS sequence"/>
</dbReference>
<name>A0AAV6VTJ1_9ARAC</name>